<protein>
    <recommendedName>
        <fullName evidence="4">Integral membrane protein</fullName>
    </recommendedName>
</protein>
<dbReference type="Proteomes" id="UP001551329">
    <property type="component" value="Unassembled WGS sequence"/>
</dbReference>
<comment type="caution">
    <text evidence="2">The sequence shown here is derived from an EMBL/GenBank/DDBJ whole genome shotgun (WGS) entry which is preliminary data.</text>
</comment>
<dbReference type="RefSeq" id="WP_358475429.1">
    <property type="nucleotide sequence ID" value="NZ_JBEZAE010000019.1"/>
</dbReference>
<accession>A0ABV3CGZ1</accession>
<name>A0ABV3CGZ1_9ACTN</name>
<evidence type="ECO:0000256" key="1">
    <source>
        <dbReference type="SAM" id="Phobius"/>
    </source>
</evidence>
<reference evidence="2 3" key="1">
    <citation type="submission" date="2024-06" db="EMBL/GenBank/DDBJ databases">
        <title>The Natural Products Discovery Center: Release of the First 8490 Sequenced Strains for Exploring Actinobacteria Biosynthetic Diversity.</title>
        <authorList>
            <person name="Kalkreuter E."/>
            <person name="Kautsar S.A."/>
            <person name="Yang D."/>
            <person name="Bader C.D."/>
            <person name="Teijaro C.N."/>
            <person name="Fluegel L."/>
            <person name="Davis C.M."/>
            <person name="Simpson J.R."/>
            <person name="Lauterbach L."/>
            <person name="Steele A.D."/>
            <person name="Gui C."/>
            <person name="Meng S."/>
            <person name="Li G."/>
            <person name="Viehrig K."/>
            <person name="Ye F."/>
            <person name="Su P."/>
            <person name="Kiefer A.F."/>
            <person name="Nichols A."/>
            <person name="Cepeda A.J."/>
            <person name="Yan W."/>
            <person name="Fan B."/>
            <person name="Jiang Y."/>
            <person name="Adhikari A."/>
            <person name="Zheng C.-J."/>
            <person name="Schuster L."/>
            <person name="Cowan T.M."/>
            <person name="Smanski M.J."/>
            <person name="Chevrette M.G."/>
            <person name="De Carvalho L.P.S."/>
            <person name="Shen B."/>
        </authorList>
    </citation>
    <scope>NUCLEOTIDE SEQUENCE [LARGE SCALE GENOMIC DNA]</scope>
    <source>
        <strain evidence="2 3">NPDC045974</strain>
    </source>
</reference>
<evidence type="ECO:0008006" key="4">
    <source>
        <dbReference type="Google" id="ProtNLM"/>
    </source>
</evidence>
<evidence type="ECO:0000313" key="2">
    <source>
        <dbReference type="EMBL" id="MEU7073550.1"/>
    </source>
</evidence>
<feature type="transmembrane region" description="Helical" evidence="1">
    <location>
        <begin position="33"/>
        <end position="55"/>
    </location>
</feature>
<feature type="transmembrane region" description="Helical" evidence="1">
    <location>
        <begin position="158"/>
        <end position="181"/>
    </location>
</feature>
<keyword evidence="1" id="KW-0472">Membrane</keyword>
<feature type="transmembrane region" description="Helical" evidence="1">
    <location>
        <begin position="135"/>
        <end position="151"/>
    </location>
</feature>
<keyword evidence="1" id="KW-1133">Transmembrane helix</keyword>
<proteinExistence type="predicted"/>
<keyword evidence="1" id="KW-0812">Transmembrane</keyword>
<organism evidence="2 3">
    <name type="scientific">Streptomyces narbonensis</name>
    <dbReference type="NCBI Taxonomy" id="67333"/>
    <lineage>
        <taxon>Bacteria</taxon>
        <taxon>Bacillati</taxon>
        <taxon>Actinomycetota</taxon>
        <taxon>Actinomycetes</taxon>
        <taxon>Kitasatosporales</taxon>
        <taxon>Streptomycetaceae</taxon>
        <taxon>Streptomyces</taxon>
    </lineage>
</organism>
<keyword evidence="3" id="KW-1185">Reference proteome</keyword>
<feature type="transmembrane region" description="Helical" evidence="1">
    <location>
        <begin position="75"/>
        <end position="101"/>
    </location>
</feature>
<evidence type="ECO:0000313" key="3">
    <source>
        <dbReference type="Proteomes" id="UP001551329"/>
    </source>
</evidence>
<sequence>MSERGMRERGVRDRAVIERDMSKREEGRTYSRMLWASVLALALEGAVALILLVVFGDTRQPEPGEERLSALTLLALPFLAVFWLLPAFAVSAVLVLPIVLLGEALTRRLGGRPTGWQLLLSTAAGALLWPLAGGPGWLVATVCLAVAVLVTRHARRGYFVALLVWGTVAVLTVFLLGSLGLHTGVIEA</sequence>
<dbReference type="EMBL" id="JBEZAE010000019">
    <property type="protein sequence ID" value="MEU7073550.1"/>
    <property type="molecule type" value="Genomic_DNA"/>
</dbReference>
<gene>
    <name evidence="2" type="ORF">AB0A88_25880</name>
</gene>